<dbReference type="OrthoDB" id="427960at2759"/>
<feature type="compositionally biased region" description="Basic residues" evidence="1">
    <location>
        <begin position="107"/>
        <end position="124"/>
    </location>
</feature>
<comment type="caution">
    <text evidence="2">The sequence shown here is derived from an EMBL/GenBank/DDBJ whole genome shotgun (WGS) entry which is preliminary data.</text>
</comment>
<name>A0A9J6G711_HAELO</name>
<evidence type="ECO:0000313" key="3">
    <source>
        <dbReference type="Proteomes" id="UP000821853"/>
    </source>
</evidence>
<feature type="region of interest" description="Disordered" evidence="1">
    <location>
        <begin position="63"/>
        <end position="175"/>
    </location>
</feature>
<evidence type="ECO:0000313" key="2">
    <source>
        <dbReference type="EMBL" id="KAH9370489.1"/>
    </source>
</evidence>
<dbReference type="EMBL" id="JABSTR010000005">
    <property type="protein sequence ID" value="KAH9370489.1"/>
    <property type="molecule type" value="Genomic_DNA"/>
</dbReference>
<gene>
    <name evidence="2" type="ORF">HPB48_020551</name>
</gene>
<organism evidence="2 3">
    <name type="scientific">Haemaphysalis longicornis</name>
    <name type="common">Bush tick</name>
    <dbReference type="NCBI Taxonomy" id="44386"/>
    <lineage>
        <taxon>Eukaryota</taxon>
        <taxon>Metazoa</taxon>
        <taxon>Ecdysozoa</taxon>
        <taxon>Arthropoda</taxon>
        <taxon>Chelicerata</taxon>
        <taxon>Arachnida</taxon>
        <taxon>Acari</taxon>
        <taxon>Parasitiformes</taxon>
        <taxon>Ixodida</taxon>
        <taxon>Ixodoidea</taxon>
        <taxon>Ixodidae</taxon>
        <taxon>Haemaphysalinae</taxon>
        <taxon>Haemaphysalis</taxon>
    </lineage>
</organism>
<dbReference type="AlphaFoldDB" id="A0A9J6G711"/>
<dbReference type="Proteomes" id="UP000821853">
    <property type="component" value="Chromosome 3"/>
</dbReference>
<proteinExistence type="predicted"/>
<reference evidence="2 3" key="1">
    <citation type="journal article" date="2020" name="Cell">
        <title>Large-Scale Comparative Analyses of Tick Genomes Elucidate Their Genetic Diversity and Vector Capacities.</title>
        <authorList>
            <consortium name="Tick Genome and Microbiome Consortium (TIGMIC)"/>
            <person name="Jia N."/>
            <person name="Wang J."/>
            <person name="Shi W."/>
            <person name="Du L."/>
            <person name="Sun Y."/>
            <person name="Zhan W."/>
            <person name="Jiang J.F."/>
            <person name="Wang Q."/>
            <person name="Zhang B."/>
            <person name="Ji P."/>
            <person name="Bell-Sakyi L."/>
            <person name="Cui X.M."/>
            <person name="Yuan T.T."/>
            <person name="Jiang B.G."/>
            <person name="Yang W.F."/>
            <person name="Lam T.T."/>
            <person name="Chang Q.C."/>
            <person name="Ding S.J."/>
            <person name="Wang X.J."/>
            <person name="Zhu J.G."/>
            <person name="Ruan X.D."/>
            <person name="Zhao L."/>
            <person name="Wei J.T."/>
            <person name="Ye R.Z."/>
            <person name="Que T.C."/>
            <person name="Du C.H."/>
            <person name="Zhou Y.H."/>
            <person name="Cheng J.X."/>
            <person name="Dai P.F."/>
            <person name="Guo W.B."/>
            <person name="Han X.H."/>
            <person name="Huang E.J."/>
            <person name="Li L.F."/>
            <person name="Wei W."/>
            <person name="Gao Y.C."/>
            <person name="Liu J.Z."/>
            <person name="Shao H.Z."/>
            <person name="Wang X."/>
            <person name="Wang C.C."/>
            <person name="Yang T.C."/>
            <person name="Huo Q.B."/>
            <person name="Li W."/>
            <person name="Chen H.Y."/>
            <person name="Chen S.E."/>
            <person name="Zhou L.G."/>
            <person name="Ni X.B."/>
            <person name="Tian J.H."/>
            <person name="Sheng Y."/>
            <person name="Liu T."/>
            <person name="Pan Y.S."/>
            <person name="Xia L.Y."/>
            <person name="Li J."/>
            <person name="Zhao F."/>
            <person name="Cao W.C."/>
        </authorList>
    </citation>
    <scope>NUCLEOTIDE SEQUENCE [LARGE SCALE GENOMIC DNA]</scope>
    <source>
        <strain evidence="2">HaeL-2018</strain>
    </source>
</reference>
<evidence type="ECO:0000256" key="1">
    <source>
        <dbReference type="SAM" id="MobiDB-lite"/>
    </source>
</evidence>
<accession>A0A9J6G711</accession>
<dbReference type="VEuPathDB" id="VectorBase:HLOH_051154"/>
<keyword evidence="3" id="KW-1185">Reference proteome</keyword>
<protein>
    <submittedName>
        <fullName evidence="2">Uncharacterized protein</fullName>
    </submittedName>
</protein>
<feature type="compositionally biased region" description="Polar residues" evidence="1">
    <location>
        <begin position="156"/>
        <end position="172"/>
    </location>
</feature>
<sequence length="187" mass="20622">MRCTPDHPTRDVYRICLQKGHRAGVCPTPDTAKFQTCGTTYPDPDYPCAPKCGCAREHTQRQQRECPQRLKRPYLSRATTGLPPASGRINCRAFPPLRIEDPGHRSQTPRHQVRSQCGHRAKRGQSKENARASSQRQPDPGAPKVSWAAQPFKGTAAQSLPTSAPATQNLANSHPRAAAINRRIAES</sequence>